<evidence type="ECO:0000313" key="2">
    <source>
        <dbReference type="Proteomes" id="UP000422232"/>
    </source>
</evidence>
<reference evidence="1 2" key="1">
    <citation type="submission" date="2019-04" db="EMBL/GenBank/DDBJ databases">
        <title>Complete genome sequencing of Piscirickettsia salmonis strain Psal-009.</title>
        <authorList>
            <person name="Schober I."/>
            <person name="Bunk B."/>
            <person name="Sproer C."/>
            <person name="Carril G.P."/>
            <person name="Riedel T."/>
            <person name="Flores-Herrera P.A."/>
            <person name="Nourdin-Galindo G."/>
            <person name="Marshall S.H."/>
            <person name="Overmann J."/>
        </authorList>
    </citation>
    <scope>NUCLEOTIDE SEQUENCE [LARGE SCALE GENOMIC DNA]</scope>
    <source>
        <strain evidence="1 2">Psal-009</strain>
    </source>
</reference>
<sequence length="243" mass="27551">MVECADSRHATLCDADSRGFIVVAFCSAILHHWMCKIPTEVATLTISRLIARLCDGGLAGAVKMAEDVNPGCDAREVRKLFYKISSYSYCSWPKQKNEGLLSIKDGDELQSWLEQYFTSKYYQRLMASFRQNKFHQQRRLVTQRVYGVSKLVADYSKNKAKEKTLGTTQGEVISKIVETFILLEETVARMNQERVNLVPFSVIDLVEAMPNLCQLEDLAQKSGESATEFLKKLSNESQVEEKV</sequence>
<dbReference type="EMBL" id="CP038908">
    <property type="protein sequence ID" value="QGO05522.1"/>
    <property type="molecule type" value="Genomic_DNA"/>
</dbReference>
<evidence type="ECO:0000313" key="1">
    <source>
        <dbReference type="EMBL" id="QGO05522.1"/>
    </source>
</evidence>
<protein>
    <submittedName>
        <fullName evidence="1">Uncharacterized protein</fullName>
    </submittedName>
</protein>
<dbReference type="Proteomes" id="UP000422232">
    <property type="component" value="Chromosome"/>
</dbReference>
<proteinExistence type="predicted"/>
<name>A0A9Q6LIP7_PISSA</name>
<dbReference type="AlphaFoldDB" id="A0A9Q6LIP7"/>
<accession>A0A9Q6LIP7</accession>
<gene>
    <name evidence="1" type="ORF">Psal009_01411</name>
</gene>
<keyword evidence="2" id="KW-1185">Reference proteome</keyword>
<organism evidence="1 2">
    <name type="scientific">Piscirickettsia salmonis</name>
    <dbReference type="NCBI Taxonomy" id="1238"/>
    <lineage>
        <taxon>Bacteria</taxon>
        <taxon>Pseudomonadati</taxon>
        <taxon>Pseudomonadota</taxon>
        <taxon>Gammaproteobacteria</taxon>
        <taxon>Thiotrichales</taxon>
        <taxon>Piscirickettsiaceae</taxon>
        <taxon>Piscirickettsia</taxon>
    </lineage>
</organism>